<dbReference type="InterPro" id="IPR052240">
    <property type="entry name" value="SAP_domain_ribonucleoprotein"/>
</dbReference>
<dbReference type="PANTHER" id="PTHR46551:SF1">
    <property type="entry name" value="SAP DOMAIN-CONTAINING RIBONUCLEOPROTEIN"/>
    <property type="match status" value="1"/>
</dbReference>
<name>A0A1R0H7D6_9FUNG</name>
<evidence type="ECO:0000259" key="4">
    <source>
        <dbReference type="PROSITE" id="PS50800"/>
    </source>
</evidence>
<evidence type="ECO:0000313" key="6">
    <source>
        <dbReference type="EMBL" id="OLY85004.1"/>
    </source>
</evidence>
<organism evidence="5 7">
    <name type="scientific">Smittium mucronatum</name>
    <dbReference type="NCBI Taxonomy" id="133383"/>
    <lineage>
        <taxon>Eukaryota</taxon>
        <taxon>Fungi</taxon>
        <taxon>Fungi incertae sedis</taxon>
        <taxon>Zoopagomycota</taxon>
        <taxon>Kickxellomycotina</taxon>
        <taxon>Harpellomycetes</taxon>
        <taxon>Harpellales</taxon>
        <taxon>Legeriomycetaceae</taxon>
        <taxon>Smittium</taxon>
    </lineage>
</organism>
<dbReference type="SMART" id="SM00513">
    <property type="entry name" value="SAP"/>
    <property type="match status" value="1"/>
</dbReference>
<dbReference type="AlphaFoldDB" id="A0A1R0H7D6"/>
<feature type="region of interest" description="Disordered" evidence="3">
    <location>
        <begin position="128"/>
        <end position="151"/>
    </location>
</feature>
<dbReference type="OrthoDB" id="5598794at2759"/>
<protein>
    <submittedName>
        <fullName evidence="5">SAP domain-containing ribonucleoprotein</fullName>
    </submittedName>
</protein>
<dbReference type="InterPro" id="IPR003034">
    <property type="entry name" value="SAP_dom"/>
</dbReference>
<comment type="caution">
    <text evidence="5">The sequence shown here is derived from an EMBL/GenBank/DDBJ whole genome shotgun (WGS) entry which is preliminary data.</text>
</comment>
<comment type="similarity">
    <text evidence="2">Belongs to the SAP domain-containing ribonucleoprotein family.</text>
</comment>
<proteinExistence type="inferred from homology"/>
<dbReference type="Proteomes" id="UP000187455">
    <property type="component" value="Unassembled WGS sequence"/>
</dbReference>
<dbReference type="STRING" id="133383.A0A1R0H7D6"/>
<sequence>MQYDEKTLKKCKVQELKSILKDLGLNTEGKKDELISRILEQSKTIEPVKSPKPVSESTKNIIESGAKNELTPISAKDANEVKNDPASIKELSESEKLLRRAEKFGLATADISDLTEEERLQRRILKFGPIKTPSQKPSKIEIDTSSNSLDPEILKKRAERFGITQAVSPSGLEKKTSLKREVEISEEEKEKINKRQERFGSIDGAQGPISKTKPSEAVSAEEREKMRKRAERFGLPIHQN</sequence>
<evidence type="ECO:0000313" key="7">
    <source>
        <dbReference type="Proteomes" id="UP000187455"/>
    </source>
</evidence>
<evidence type="ECO:0000256" key="1">
    <source>
        <dbReference type="ARBA" id="ARBA00022553"/>
    </source>
</evidence>
<feature type="compositionally biased region" description="Polar residues" evidence="3">
    <location>
        <begin position="132"/>
        <end position="149"/>
    </location>
</feature>
<feature type="region of interest" description="Disordered" evidence="3">
    <location>
        <begin position="167"/>
        <end position="240"/>
    </location>
</feature>
<dbReference type="Pfam" id="PF02037">
    <property type="entry name" value="SAP"/>
    <property type="match status" value="1"/>
</dbReference>
<dbReference type="EMBL" id="LSSL01000273">
    <property type="protein sequence ID" value="OLY85001.1"/>
    <property type="molecule type" value="Genomic_DNA"/>
</dbReference>
<dbReference type="Gene3D" id="1.10.720.30">
    <property type="entry name" value="SAP domain"/>
    <property type="match status" value="1"/>
</dbReference>
<feature type="domain" description="SAP" evidence="4">
    <location>
        <begin position="8"/>
        <end position="42"/>
    </location>
</feature>
<keyword evidence="1" id="KW-0597">Phosphoprotein</keyword>
<feature type="region of interest" description="Disordered" evidence="3">
    <location>
        <begin position="46"/>
        <end position="87"/>
    </location>
</feature>
<dbReference type="SUPFAM" id="SSF68906">
    <property type="entry name" value="SAP domain"/>
    <property type="match status" value="1"/>
</dbReference>
<keyword evidence="7" id="KW-1185">Reference proteome</keyword>
<dbReference type="GO" id="GO:1990904">
    <property type="term" value="C:ribonucleoprotein complex"/>
    <property type="evidence" value="ECO:0007669"/>
    <property type="project" value="UniProtKB-KW"/>
</dbReference>
<dbReference type="PANTHER" id="PTHR46551">
    <property type="entry name" value="SAP DOMAIN-CONTAINING RIBONUCLEOPROTEIN"/>
    <property type="match status" value="1"/>
</dbReference>
<evidence type="ECO:0000313" key="5">
    <source>
        <dbReference type="EMBL" id="OLY85001.1"/>
    </source>
</evidence>
<keyword evidence="5" id="KW-0687">Ribonucleoprotein</keyword>
<dbReference type="InterPro" id="IPR036361">
    <property type="entry name" value="SAP_dom_sf"/>
</dbReference>
<evidence type="ECO:0000256" key="2">
    <source>
        <dbReference type="ARBA" id="ARBA00046328"/>
    </source>
</evidence>
<reference evidence="5 7" key="1">
    <citation type="journal article" date="2016" name="Mol. Biol. Evol.">
        <title>Genome-Wide Survey of Gut Fungi (Harpellales) Reveals the First Horizontally Transferred Ubiquitin Gene from a Mosquito Host.</title>
        <authorList>
            <person name="Wang Y."/>
            <person name="White M.M."/>
            <person name="Kvist S."/>
            <person name="Moncalvo J.M."/>
        </authorList>
    </citation>
    <scope>NUCLEOTIDE SEQUENCE [LARGE SCALE GENOMIC DNA]</scope>
    <source>
        <strain evidence="5 7">ALG-7-W6</strain>
    </source>
</reference>
<dbReference type="EMBL" id="LSSL01000273">
    <property type="protein sequence ID" value="OLY85004.1"/>
    <property type="molecule type" value="Genomic_DNA"/>
</dbReference>
<reference evidence="5" key="2">
    <citation type="submission" date="2017-01" db="EMBL/GenBank/DDBJ databases">
        <authorList>
            <person name="Mah S.A."/>
            <person name="Swanson W.J."/>
            <person name="Moy G.W."/>
            <person name="Vacquier V.D."/>
        </authorList>
    </citation>
    <scope>NUCLEOTIDE SEQUENCE</scope>
    <source>
        <strain evidence="5">ALG-7-W6</strain>
    </source>
</reference>
<evidence type="ECO:0000256" key="3">
    <source>
        <dbReference type="SAM" id="MobiDB-lite"/>
    </source>
</evidence>
<dbReference type="GO" id="GO:0005634">
    <property type="term" value="C:nucleus"/>
    <property type="evidence" value="ECO:0007669"/>
    <property type="project" value="TreeGrafter"/>
</dbReference>
<dbReference type="PROSITE" id="PS50800">
    <property type="entry name" value="SAP"/>
    <property type="match status" value="1"/>
</dbReference>
<gene>
    <name evidence="5" type="ORF">AYI68_g819</name>
    <name evidence="6" type="ORF">AYI68_g822</name>
</gene>
<feature type="compositionally biased region" description="Basic and acidic residues" evidence="3">
    <location>
        <begin position="172"/>
        <end position="200"/>
    </location>
</feature>
<dbReference type="GO" id="GO:0016973">
    <property type="term" value="P:poly(A)+ mRNA export from nucleus"/>
    <property type="evidence" value="ECO:0007669"/>
    <property type="project" value="TreeGrafter"/>
</dbReference>
<accession>A0A1R0H7D6</accession>